<dbReference type="AlphaFoldDB" id="A0A4E0RRS6"/>
<feature type="region of interest" description="Disordered" evidence="4">
    <location>
        <begin position="427"/>
        <end position="446"/>
    </location>
</feature>
<accession>A0A4E0RRS6</accession>
<comment type="caution">
    <text evidence="7">The sequence shown here is derived from an EMBL/GenBank/DDBJ whole genome shotgun (WGS) entry which is preliminary data.</text>
</comment>
<keyword evidence="8" id="KW-1185">Reference proteome</keyword>
<evidence type="ECO:0000256" key="4">
    <source>
        <dbReference type="SAM" id="MobiDB-lite"/>
    </source>
</evidence>
<feature type="signal peptide" evidence="6">
    <location>
        <begin position="1"/>
        <end position="33"/>
    </location>
</feature>
<dbReference type="PANTHER" id="PTHR24366:SF161">
    <property type="entry name" value="TIR DOMAIN-CONTAINING PROTEIN"/>
    <property type="match status" value="1"/>
</dbReference>
<evidence type="ECO:0000313" key="8">
    <source>
        <dbReference type="Proteomes" id="UP000230066"/>
    </source>
</evidence>
<reference evidence="7" key="1">
    <citation type="submission" date="2019-03" db="EMBL/GenBank/DDBJ databases">
        <title>Improved annotation for the trematode Fasciola hepatica.</title>
        <authorList>
            <person name="Choi Y.-J."/>
            <person name="Martin J."/>
            <person name="Mitreva M."/>
        </authorList>
    </citation>
    <scope>NUCLEOTIDE SEQUENCE [LARGE SCALE GENOMIC DNA]</scope>
</reference>
<evidence type="ECO:0000256" key="2">
    <source>
        <dbReference type="ARBA" id="ARBA00022729"/>
    </source>
</evidence>
<dbReference type="EMBL" id="JXXN02000072">
    <property type="protein sequence ID" value="THD28784.1"/>
    <property type="molecule type" value="Genomic_DNA"/>
</dbReference>
<dbReference type="Proteomes" id="UP000230066">
    <property type="component" value="Unassembled WGS sequence"/>
</dbReference>
<keyword evidence="5" id="KW-1133">Transmembrane helix</keyword>
<organism evidence="7 8">
    <name type="scientific">Fasciola hepatica</name>
    <name type="common">Liver fluke</name>
    <dbReference type="NCBI Taxonomy" id="6192"/>
    <lineage>
        <taxon>Eukaryota</taxon>
        <taxon>Metazoa</taxon>
        <taxon>Spiralia</taxon>
        <taxon>Lophotrochozoa</taxon>
        <taxon>Platyhelminthes</taxon>
        <taxon>Trematoda</taxon>
        <taxon>Digenea</taxon>
        <taxon>Plagiorchiida</taxon>
        <taxon>Echinostomata</taxon>
        <taxon>Echinostomatoidea</taxon>
        <taxon>Fasciolidae</taxon>
        <taxon>Fasciola</taxon>
    </lineage>
</organism>
<dbReference type="InterPro" id="IPR001611">
    <property type="entry name" value="Leu-rich_rpt"/>
</dbReference>
<evidence type="ECO:0000313" key="7">
    <source>
        <dbReference type="EMBL" id="THD28784.1"/>
    </source>
</evidence>
<dbReference type="InterPro" id="IPR003591">
    <property type="entry name" value="Leu-rich_rpt_typical-subtyp"/>
</dbReference>
<sequence>MTILLTACCHLVIFLFHPFLLLLTLGTVRSIEAQFIQPNLCDGRCHCPTGEPVVHCNQQDRLQGVPTNIPPGVIKLYIHEGEFPAPSYLRRANLTGLEHLEDLRIIYCNLQAIEPRAFLGMNKLKQLDLSHNALVQLDTYTFLGLQLTSLYLQEQHSLPEHGLQIADDAFHGLSANQVNLRGNQIEAISFRVFSKINDLDRLILSENRIRYLDDGFAKHFDRNTRLLDLTSNPLECSCKLAWIAQRSADWSSILAGLNMTCVYRHKSLDRRSSSGSPDDIVLEIRQLTSDQLCPTSRIQHIEVNVLDSASRVILDCTAVAIPRKSNSAFVGAGSVPVPSLLSRNPPGVAWRYVEGGHLREVRRLPTGESGTATEMQYAGANIDNATLAYASSTVRLNVSLGPESRKYTCTTWDDIREAEEVVVTVKGPPPSRAISAPASDRETEKGLLTDKTVADKGSLLSLTSSGSGKPTIRREEEVGFVEPHYLLQPQFSLVQMALAVGGTFLCTLILLFLGARCIRLCQRHPLFRLSPSVSSINGPETKVALLAGKNGRCEVNNADPKSPTTRTNGLLTIPPDTAQPLLSHLQQQQQQHHHHHHQQQQQQQQQQQREQKQQHANQGTNYTPVLISGLENHTPMSPQLAQLSHLTAPYMGPSIMSQNQPSSSSGTDEFQSSLAMLTSTPLLHPNTLRPIMVSEAALSPCMTNLRAPGQAQVAYWPAAPGSPYSLAGSHEYDVPRVLDLPSYGLGGPVCSTNRSGVITGSDPITSADFRAVPGTVFGTQL</sequence>
<keyword evidence="3" id="KW-0677">Repeat</keyword>
<dbReference type="SMART" id="SM00369">
    <property type="entry name" value="LRR_TYP"/>
    <property type="match status" value="3"/>
</dbReference>
<evidence type="ECO:0000256" key="5">
    <source>
        <dbReference type="SAM" id="Phobius"/>
    </source>
</evidence>
<protein>
    <submittedName>
        <fullName evidence="7">Immunoglobulin superfamily member 10</fullName>
    </submittedName>
</protein>
<evidence type="ECO:0000256" key="6">
    <source>
        <dbReference type="SAM" id="SignalP"/>
    </source>
</evidence>
<feature type="chain" id="PRO_5020032892" evidence="6">
    <location>
        <begin position="34"/>
        <end position="781"/>
    </location>
</feature>
<proteinExistence type="predicted"/>
<evidence type="ECO:0000256" key="3">
    <source>
        <dbReference type="ARBA" id="ARBA00022737"/>
    </source>
</evidence>
<keyword evidence="2 6" id="KW-0732">Signal</keyword>
<keyword evidence="5" id="KW-0812">Transmembrane</keyword>
<feature type="transmembrane region" description="Helical" evidence="5">
    <location>
        <begin position="493"/>
        <end position="513"/>
    </location>
</feature>
<dbReference type="PROSITE" id="PS51450">
    <property type="entry name" value="LRR"/>
    <property type="match status" value="1"/>
</dbReference>
<feature type="region of interest" description="Disordered" evidence="4">
    <location>
        <begin position="552"/>
        <end position="617"/>
    </location>
</feature>
<evidence type="ECO:0000256" key="1">
    <source>
        <dbReference type="ARBA" id="ARBA00022614"/>
    </source>
</evidence>
<dbReference type="Pfam" id="PF13855">
    <property type="entry name" value="LRR_8"/>
    <property type="match status" value="1"/>
</dbReference>
<dbReference type="InterPro" id="IPR032675">
    <property type="entry name" value="LRR_dom_sf"/>
</dbReference>
<gene>
    <name evidence="7" type="ORF">D915_000363</name>
</gene>
<dbReference type="Gene3D" id="3.80.10.10">
    <property type="entry name" value="Ribonuclease Inhibitor"/>
    <property type="match status" value="2"/>
</dbReference>
<dbReference type="SUPFAM" id="SSF52058">
    <property type="entry name" value="L domain-like"/>
    <property type="match status" value="1"/>
</dbReference>
<dbReference type="PANTHER" id="PTHR24366">
    <property type="entry name" value="IG(IMMUNOGLOBULIN) AND LRR(LEUCINE RICH REPEAT) DOMAINS"/>
    <property type="match status" value="1"/>
</dbReference>
<name>A0A4E0RRS6_FASHE</name>
<feature type="compositionally biased region" description="Low complexity" evidence="4">
    <location>
        <begin position="599"/>
        <end position="608"/>
    </location>
</feature>
<keyword evidence="1" id="KW-0433">Leucine-rich repeat</keyword>
<keyword evidence="5" id="KW-0472">Membrane</keyword>